<keyword evidence="1" id="KW-1133">Transmembrane helix</keyword>
<dbReference type="Proteomes" id="UP000017170">
    <property type="component" value="Unassembled WGS sequence"/>
</dbReference>
<reference evidence="2 3" key="1">
    <citation type="journal article" date="2013" name="Genome Announc.">
        <title>Genome Sequence of the Extreme Obligate Alkaliphile Bacillus marmarensis Strain DSM 21297.</title>
        <authorList>
            <person name="Wernick D.G."/>
            <person name="Choi K.Y."/>
            <person name="Tat C.A."/>
            <person name="Lafontaine Rivera J.G."/>
            <person name="Liao J.C."/>
        </authorList>
    </citation>
    <scope>NUCLEOTIDE SEQUENCE [LARGE SCALE GENOMIC DNA]</scope>
    <source>
        <strain evidence="2 3">DSM 21297</strain>
    </source>
</reference>
<sequence length="66" mass="7545">MIDYVIRAAAGFVILLILLFLGPYTNIEWLQPTSPYRFLIVPIALIGSWVCLYLFRKLKQKKSASA</sequence>
<name>U6SS22_9BACI</name>
<dbReference type="EMBL" id="ATAE01000008">
    <property type="protein sequence ID" value="ERN54398.1"/>
    <property type="molecule type" value="Genomic_DNA"/>
</dbReference>
<feature type="transmembrane region" description="Helical" evidence="1">
    <location>
        <begin position="36"/>
        <end position="55"/>
    </location>
</feature>
<dbReference type="PATRIC" id="fig|1188261.3.peg.1041"/>
<evidence type="ECO:0000313" key="3">
    <source>
        <dbReference type="Proteomes" id="UP000017170"/>
    </source>
</evidence>
<accession>U6SS22</accession>
<organism evidence="2 3">
    <name type="scientific">Alkalihalophilus marmarensis DSM 21297</name>
    <dbReference type="NCBI Taxonomy" id="1188261"/>
    <lineage>
        <taxon>Bacteria</taxon>
        <taxon>Bacillati</taxon>
        <taxon>Bacillota</taxon>
        <taxon>Bacilli</taxon>
        <taxon>Bacillales</taxon>
        <taxon>Bacillaceae</taxon>
        <taxon>Alkalihalophilus</taxon>
    </lineage>
</organism>
<keyword evidence="1" id="KW-0472">Membrane</keyword>
<protein>
    <submittedName>
        <fullName evidence="2">Uncharacterized protein</fullName>
    </submittedName>
</protein>
<keyword evidence="1" id="KW-0812">Transmembrane</keyword>
<dbReference type="AlphaFoldDB" id="U6SS22"/>
<feature type="transmembrane region" description="Helical" evidence="1">
    <location>
        <begin position="5"/>
        <end position="24"/>
    </location>
</feature>
<dbReference type="RefSeq" id="WP_022627366.1">
    <property type="nucleotide sequence ID" value="NZ_ATAE01000008.1"/>
</dbReference>
<keyword evidence="3" id="KW-1185">Reference proteome</keyword>
<evidence type="ECO:0000313" key="2">
    <source>
        <dbReference type="EMBL" id="ERN54398.1"/>
    </source>
</evidence>
<gene>
    <name evidence="2" type="ORF">A33I_08235</name>
</gene>
<evidence type="ECO:0000256" key="1">
    <source>
        <dbReference type="SAM" id="Phobius"/>
    </source>
</evidence>
<proteinExistence type="predicted"/>
<comment type="caution">
    <text evidence="2">The sequence shown here is derived from an EMBL/GenBank/DDBJ whole genome shotgun (WGS) entry which is preliminary data.</text>
</comment>